<keyword evidence="1" id="KW-0812">Transmembrane</keyword>
<accession>A0A1G8D2F4</accession>
<dbReference type="EMBL" id="FNCG01000010">
    <property type="protein sequence ID" value="SDH51968.1"/>
    <property type="molecule type" value="Genomic_DNA"/>
</dbReference>
<evidence type="ECO:0000256" key="1">
    <source>
        <dbReference type="SAM" id="Phobius"/>
    </source>
</evidence>
<dbReference type="AlphaFoldDB" id="A0A1G8D2F4"/>
<feature type="transmembrane region" description="Helical" evidence="1">
    <location>
        <begin position="49"/>
        <end position="67"/>
    </location>
</feature>
<evidence type="ECO:0000313" key="2">
    <source>
        <dbReference type="EMBL" id="SDH51968.1"/>
    </source>
</evidence>
<keyword evidence="1" id="KW-0472">Membrane</keyword>
<feature type="transmembrane region" description="Helical" evidence="1">
    <location>
        <begin position="6"/>
        <end position="28"/>
    </location>
</feature>
<feature type="transmembrane region" description="Helical" evidence="1">
    <location>
        <begin position="99"/>
        <end position="119"/>
    </location>
</feature>
<evidence type="ECO:0000313" key="3">
    <source>
        <dbReference type="Proteomes" id="UP000199705"/>
    </source>
</evidence>
<proteinExistence type="predicted"/>
<feature type="transmembrane region" description="Helical" evidence="1">
    <location>
        <begin position="73"/>
        <end position="92"/>
    </location>
</feature>
<name>A0A1G8D2F4_9SPHI</name>
<sequence length="132" mass="14891">MKTTVLITRLLLGLIYFVFGLNFFLKFTPVPQMGKQGDDFLKALISSDYFFQFLKIVEIVGGFFLLINRYTALFLLVLLPVSVNIFLFHIILAPAGVPMAVGVLLLNVFLCLAYLKYYLSVLTVKPDSGWLS</sequence>
<evidence type="ECO:0008006" key="4">
    <source>
        <dbReference type="Google" id="ProtNLM"/>
    </source>
</evidence>
<keyword evidence="1" id="KW-1133">Transmembrane helix</keyword>
<dbReference type="Proteomes" id="UP000199705">
    <property type="component" value="Unassembled WGS sequence"/>
</dbReference>
<reference evidence="3" key="1">
    <citation type="submission" date="2016-10" db="EMBL/GenBank/DDBJ databases">
        <authorList>
            <person name="Varghese N."/>
            <person name="Submissions S."/>
        </authorList>
    </citation>
    <scope>NUCLEOTIDE SEQUENCE [LARGE SCALE GENOMIC DNA]</scope>
    <source>
        <strain evidence="3">Gh-67</strain>
    </source>
</reference>
<keyword evidence="3" id="KW-1185">Reference proteome</keyword>
<protein>
    <recommendedName>
        <fullName evidence="4">DoxX family membrane protein</fullName>
    </recommendedName>
</protein>
<gene>
    <name evidence="2" type="ORF">SAMN05192573_110105</name>
</gene>
<dbReference type="RefSeq" id="WP_091170646.1">
    <property type="nucleotide sequence ID" value="NZ_CP071878.2"/>
</dbReference>
<dbReference type="STRING" id="551996.SAMN05192573_110105"/>
<organism evidence="2 3">
    <name type="scientific">Mucilaginibacter gossypii</name>
    <dbReference type="NCBI Taxonomy" id="551996"/>
    <lineage>
        <taxon>Bacteria</taxon>
        <taxon>Pseudomonadati</taxon>
        <taxon>Bacteroidota</taxon>
        <taxon>Sphingobacteriia</taxon>
        <taxon>Sphingobacteriales</taxon>
        <taxon>Sphingobacteriaceae</taxon>
        <taxon>Mucilaginibacter</taxon>
    </lineage>
</organism>